<dbReference type="Gene3D" id="3.30.450.30">
    <property type="entry name" value="Dynein light chain 2a, cytoplasmic"/>
    <property type="match status" value="1"/>
</dbReference>
<comment type="caution">
    <text evidence="11">The sequence shown here is derived from an EMBL/GenBank/DDBJ whole genome shotgun (WGS) entry which is preliminary data.</text>
</comment>
<comment type="function">
    <text evidence="9">Acts as one of several non-catalytic accessory components of the cytoplasmic dynein 1 complex that are thought to be involved in linking dynein to cargos and to adapter proteins that regulate dynein function. Cytoplasmic dynein 1 acts as a motor for the intracellular retrograde motility of vesicles and organelles along microtubules.</text>
</comment>
<evidence type="ECO:0000313" key="11">
    <source>
        <dbReference type="EMBL" id="CAG8781644.1"/>
    </source>
</evidence>
<comment type="subcellular location">
    <subcellularLocation>
        <location evidence="1">Cytoplasm</location>
        <location evidence="1">Cytoskeleton</location>
    </subcellularLocation>
</comment>
<dbReference type="OrthoDB" id="9985637at2759"/>
<dbReference type="InterPro" id="IPR016561">
    <property type="entry name" value="DYNLRB1/2"/>
</dbReference>
<dbReference type="Proteomes" id="UP000789342">
    <property type="component" value="Unassembled WGS sequence"/>
</dbReference>
<dbReference type="GO" id="GO:0005868">
    <property type="term" value="C:cytoplasmic dynein complex"/>
    <property type="evidence" value="ECO:0007669"/>
    <property type="project" value="InterPro"/>
</dbReference>
<reference evidence="11" key="1">
    <citation type="submission" date="2021-06" db="EMBL/GenBank/DDBJ databases">
        <authorList>
            <person name="Kallberg Y."/>
            <person name="Tangrot J."/>
            <person name="Rosling A."/>
        </authorList>
    </citation>
    <scope>NUCLEOTIDE SEQUENCE</scope>
    <source>
        <strain evidence="11">CL551</strain>
    </source>
</reference>
<evidence type="ECO:0000259" key="10">
    <source>
        <dbReference type="Pfam" id="PF03259"/>
    </source>
</evidence>
<evidence type="ECO:0000256" key="5">
    <source>
        <dbReference type="ARBA" id="ARBA00022701"/>
    </source>
</evidence>
<sequence length="84" mass="9582">MTGSQVEDILKRLQANKHVQSVIIFNEEGQIIKSTMDTSLSEKYSDLVTKLIEQTTTVIQDIDDTNSLSFMRIRTKKHEIMVAP</sequence>
<dbReference type="AlphaFoldDB" id="A0A9N9P1N4"/>
<name>A0A9N9P1N4_9GLOM</name>
<evidence type="ECO:0000256" key="1">
    <source>
        <dbReference type="ARBA" id="ARBA00004245"/>
    </source>
</evidence>
<feature type="non-terminal residue" evidence="11">
    <location>
        <position position="1"/>
    </location>
</feature>
<dbReference type="SUPFAM" id="SSF103196">
    <property type="entry name" value="Roadblock/LC7 domain"/>
    <property type="match status" value="1"/>
</dbReference>
<evidence type="ECO:0000256" key="9">
    <source>
        <dbReference type="ARBA" id="ARBA00025362"/>
    </source>
</evidence>
<dbReference type="EMBL" id="CAJVPV010053227">
    <property type="protein sequence ID" value="CAG8781644.1"/>
    <property type="molecule type" value="Genomic_DNA"/>
</dbReference>
<evidence type="ECO:0000256" key="7">
    <source>
        <dbReference type="ARBA" id="ARBA00023175"/>
    </source>
</evidence>
<dbReference type="PIRSF" id="PIRSF009998">
    <property type="entry name" value="DLC7"/>
    <property type="match status" value="1"/>
</dbReference>
<dbReference type="GO" id="GO:0007018">
    <property type="term" value="P:microtubule-based movement"/>
    <property type="evidence" value="ECO:0007669"/>
    <property type="project" value="InterPro"/>
</dbReference>
<keyword evidence="6" id="KW-0243">Dynein</keyword>
<evidence type="ECO:0000256" key="8">
    <source>
        <dbReference type="ARBA" id="ARBA00023212"/>
    </source>
</evidence>
<keyword evidence="4" id="KW-0963">Cytoplasm</keyword>
<evidence type="ECO:0000256" key="4">
    <source>
        <dbReference type="ARBA" id="ARBA00022490"/>
    </source>
</evidence>
<gene>
    <name evidence="11" type="ORF">AMORRO_LOCUS17371</name>
</gene>
<dbReference type="GO" id="GO:0005874">
    <property type="term" value="C:microtubule"/>
    <property type="evidence" value="ECO:0007669"/>
    <property type="project" value="UniProtKB-KW"/>
</dbReference>
<evidence type="ECO:0000256" key="2">
    <source>
        <dbReference type="ARBA" id="ARBA00007191"/>
    </source>
</evidence>
<dbReference type="Pfam" id="PF03259">
    <property type="entry name" value="Robl_LC7"/>
    <property type="match status" value="1"/>
</dbReference>
<keyword evidence="3" id="KW-0813">Transport</keyword>
<keyword evidence="8" id="KW-0206">Cytoskeleton</keyword>
<keyword evidence="5" id="KW-0493">Microtubule</keyword>
<dbReference type="PANTHER" id="PTHR10779">
    <property type="entry name" value="DYNEIN LIGHT CHAIN ROADBLOCK"/>
    <property type="match status" value="1"/>
</dbReference>
<feature type="domain" description="Roadblock/LAMTOR2" evidence="10">
    <location>
        <begin position="6"/>
        <end position="84"/>
    </location>
</feature>
<accession>A0A9N9P1N4</accession>
<comment type="similarity">
    <text evidence="2">Belongs to the GAMAD family.</text>
</comment>
<evidence type="ECO:0000256" key="6">
    <source>
        <dbReference type="ARBA" id="ARBA00023017"/>
    </source>
</evidence>
<evidence type="ECO:0000313" key="12">
    <source>
        <dbReference type="Proteomes" id="UP000789342"/>
    </source>
</evidence>
<proteinExistence type="inferred from homology"/>
<keyword evidence="12" id="KW-1185">Reference proteome</keyword>
<organism evidence="11 12">
    <name type="scientific">Acaulospora morrowiae</name>
    <dbReference type="NCBI Taxonomy" id="94023"/>
    <lineage>
        <taxon>Eukaryota</taxon>
        <taxon>Fungi</taxon>
        <taxon>Fungi incertae sedis</taxon>
        <taxon>Mucoromycota</taxon>
        <taxon>Glomeromycotina</taxon>
        <taxon>Glomeromycetes</taxon>
        <taxon>Diversisporales</taxon>
        <taxon>Acaulosporaceae</taxon>
        <taxon>Acaulospora</taxon>
    </lineage>
</organism>
<evidence type="ECO:0000256" key="3">
    <source>
        <dbReference type="ARBA" id="ARBA00022448"/>
    </source>
</evidence>
<keyword evidence="7" id="KW-0505">Motor protein</keyword>
<dbReference type="InterPro" id="IPR004942">
    <property type="entry name" value="Roadblock/LAMTOR2_dom"/>
</dbReference>
<protein>
    <submittedName>
        <fullName evidence="11">10757_t:CDS:1</fullName>
    </submittedName>
</protein>